<feature type="region of interest" description="Disordered" evidence="1">
    <location>
        <begin position="47"/>
        <end position="82"/>
    </location>
</feature>
<protein>
    <submittedName>
        <fullName evidence="2">Uncharacterized protein</fullName>
    </submittedName>
</protein>
<proteinExistence type="predicted"/>
<dbReference type="AlphaFoldDB" id="A0A5E7QGD7"/>
<sequence>MGAQRHVAAAEDQAILVKNRSGVDAQVVAAAQGPLIVQVVGVDGQVSGRGQSPQVRQAATAADRSGRGRGDAGHGGQVDLPGAQTQVTDAADPAVAAVTTAQVNRQAAAAGQQAIVDPVSAAPRETLGGQQLAARGLGEVVDVDVEASCLEHAAVGPGIGIEGQAASGDECAASPHEVFGGDIKGAGANMQDTAAGVEKTTGGEGQVGVGGFDDAITVVEQTANLEVGFAAAAQGPQLPGLVIEAGRCYGQGAVAFDDALLVVEGAAEGQVDLAAGDLPSAAVVEVVTGDIDAPGGIQAAVTVVEVGGVQDGITGLRGETPAVVVDSTLCGQLQTLALNNAALIVPQPTGNPRTDGAP</sequence>
<accession>A0A5E7QGD7</accession>
<organism evidence="2 3">
    <name type="scientific">Pseudomonas fluorescens</name>
    <dbReference type="NCBI Taxonomy" id="294"/>
    <lineage>
        <taxon>Bacteria</taxon>
        <taxon>Pseudomonadati</taxon>
        <taxon>Pseudomonadota</taxon>
        <taxon>Gammaproteobacteria</taxon>
        <taxon>Pseudomonadales</taxon>
        <taxon>Pseudomonadaceae</taxon>
        <taxon>Pseudomonas</taxon>
    </lineage>
</organism>
<name>A0A5E7QGD7_PSEFL</name>
<evidence type="ECO:0000313" key="2">
    <source>
        <dbReference type="EMBL" id="VVP60809.1"/>
    </source>
</evidence>
<evidence type="ECO:0000256" key="1">
    <source>
        <dbReference type="SAM" id="MobiDB-lite"/>
    </source>
</evidence>
<dbReference type="EMBL" id="CABVIH010000059">
    <property type="protein sequence ID" value="VVP60809.1"/>
    <property type="molecule type" value="Genomic_DNA"/>
</dbReference>
<dbReference type="Proteomes" id="UP000375525">
    <property type="component" value="Unassembled WGS sequence"/>
</dbReference>
<gene>
    <name evidence="2" type="ORF">PS880_06206</name>
</gene>
<evidence type="ECO:0000313" key="3">
    <source>
        <dbReference type="Proteomes" id="UP000375525"/>
    </source>
</evidence>
<reference evidence="2 3" key="1">
    <citation type="submission" date="2019-09" db="EMBL/GenBank/DDBJ databases">
        <authorList>
            <person name="Chandra G."/>
            <person name="Truman W A."/>
        </authorList>
    </citation>
    <scope>NUCLEOTIDE SEQUENCE [LARGE SCALE GENOMIC DNA]</scope>
    <source>
        <strain evidence="2">PS880</strain>
    </source>
</reference>